<comment type="similarity">
    <text evidence="3">Belongs to the methyl-accepting chemotaxis (MCP) protein family.</text>
</comment>
<feature type="transmembrane region" description="Helical" evidence="6">
    <location>
        <begin position="12"/>
        <end position="30"/>
    </location>
</feature>
<keyword evidence="11" id="KW-1185">Reference proteome</keyword>
<evidence type="ECO:0000313" key="10">
    <source>
        <dbReference type="EMBL" id="KAB1439012.1"/>
    </source>
</evidence>
<feature type="domain" description="HAMP" evidence="9">
    <location>
        <begin position="345"/>
        <end position="397"/>
    </location>
</feature>
<keyword evidence="2" id="KW-0145">Chemotaxis</keyword>
<dbReference type="Pfam" id="PF00672">
    <property type="entry name" value="HAMP"/>
    <property type="match status" value="1"/>
</dbReference>
<dbReference type="AlphaFoldDB" id="A0A6N6MZG2"/>
<evidence type="ECO:0000256" key="3">
    <source>
        <dbReference type="ARBA" id="ARBA00029447"/>
    </source>
</evidence>
<comment type="subcellular location">
    <subcellularLocation>
        <location evidence="1">Membrane</location>
    </subcellularLocation>
</comment>
<accession>A0A6N6MZG2</accession>
<dbReference type="PRINTS" id="PR00260">
    <property type="entry name" value="CHEMTRNSDUCR"/>
</dbReference>
<dbReference type="CDD" id="cd11386">
    <property type="entry name" value="MCP_signal"/>
    <property type="match status" value="1"/>
</dbReference>
<dbReference type="InterPro" id="IPR003660">
    <property type="entry name" value="HAMP_dom"/>
</dbReference>
<evidence type="ECO:0000313" key="11">
    <source>
        <dbReference type="Proteomes" id="UP000438699"/>
    </source>
</evidence>
<evidence type="ECO:0000259" key="8">
    <source>
        <dbReference type="PROSITE" id="PS50192"/>
    </source>
</evidence>
<name>A0A6N6MZG2_9BACT</name>
<evidence type="ECO:0000259" key="9">
    <source>
        <dbReference type="PROSITE" id="PS50885"/>
    </source>
</evidence>
<dbReference type="EMBL" id="WAIE01000009">
    <property type="protein sequence ID" value="KAB1439012.1"/>
    <property type="molecule type" value="Genomic_DNA"/>
</dbReference>
<dbReference type="GO" id="GO:0004888">
    <property type="term" value="F:transmembrane signaling receptor activity"/>
    <property type="evidence" value="ECO:0007669"/>
    <property type="project" value="InterPro"/>
</dbReference>
<comment type="caution">
    <text evidence="10">The sequence shown here is derived from an EMBL/GenBank/DDBJ whole genome shotgun (WGS) entry which is preliminary data.</text>
</comment>
<dbReference type="GO" id="GO:0006935">
    <property type="term" value="P:chemotaxis"/>
    <property type="evidence" value="ECO:0007669"/>
    <property type="project" value="UniProtKB-KW"/>
</dbReference>
<dbReference type="FunFam" id="1.10.287.950:FF:000001">
    <property type="entry name" value="Methyl-accepting chemotaxis sensory transducer"/>
    <property type="match status" value="1"/>
</dbReference>
<dbReference type="Pfam" id="PF00015">
    <property type="entry name" value="MCPsignal"/>
    <property type="match status" value="1"/>
</dbReference>
<dbReference type="InterPro" id="IPR029150">
    <property type="entry name" value="dCache_3"/>
</dbReference>
<organism evidence="10 11">
    <name type="scientific">Pseudodesulfovibrio senegalensis</name>
    <dbReference type="NCBI Taxonomy" id="1721087"/>
    <lineage>
        <taxon>Bacteria</taxon>
        <taxon>Pseudomonadati</taxon>
        <taxon>Thermodesulfobacteriota</taxon>
        <taxon>Desulfovibrionia</taxon>
        <taxon>Desulfovibrionales</taxon>
        <taxon>Desulfovibrionaceae</taxon>
    </lineage>
</organism>
<keyword evidence="6" id="KW-1133">Transmembrane helix</keyword>
<evidence type="ECO:0000256" key="4">
    <source>
        <dbReference type="PROSITE-ProRule" id="PRU00284"/>
    </source>
</evidence>
<feature type="transmembrane region" description="Helical" evidence="6">
    <location>
        <begin position="322"/>
        <end position="343"/>
    </location>
</feature>
<keyword evidence="6" id="KW-0812">Transmembrane</keyword>
<proteinExistence type="inferred from homology"/>
<dbReference type="SUPFAM" id="SSF58104">
    <property type="entry name" value="Methyl-accepting chemotaxis protein (MCP) signaling domain"/>
    <property type="match status" value="1"/>
</dbReference>
<evidence type="ECO:0000259" key="7">
    <source>
        <dbReference type="PROSITE" id="PS50111"/>
    </source>
</evidence>
<dbReference type="Pfam" id="PF14827">
    <property type="entry name" value="dCache_3"/>
    <property type="match status" value="1"/>
</dbReference>
<evidence type="ECO:0000256" key="2">
    <source>
        <dbReference type="ARBA" id="ARBA00022500"/>
    </source>
</evidence>
<feature type="compositionally biased region" description="Polar residues" evidence="5">
    <location>
        <begin position="646"/>
        <end position="655"/>
    </location>
</feature>
<sequence>MRFLSSIKGKILIPFIVLFLIFGFGGYAILNSQLAEMENEFVDMLVDTHMSEVEQALNMAEQGALQQAVLFSRMPGVIEAYRIAHEGNMDDPASPEAQAAREAIRVDLKTVLDGYKQTMGSAFRLHYHLPNGRSLVRLWRDKQAKKNGQWVDVSDDLSSFRRTVLDINASGSPLMGIEPGRGGFTIRGLAPVMDGGKQLGSVEVLTGFNAALQSLEKDDSITMNVFMNASILPVTTKLQDPSEYPVLDDKFVLISGMEGTDREKLPSTDMLEKGASGRTVRINDGTALTTFPVEDYKGEQVGVIALSMDITGPTALINGVKVILGSSLGIFVLLVLGIGAWAMNRFILIPMGKGVQFATRLSRGDLTATIAHTAKDEVGELADALRSMASRLCSVVSEVKDASHKVHSGSKELSGSSMDIASTVTAQSSTLRQVNASVEQMAQTIVDNTRNAQATDDIASKTASQANEGGEAVTETVEAMKTIAEKIRIIEEIARQTNLLALNAAIEAARAGEHGKGFAVVAAEVRKLAERSGEAANEIGEVSNASLAVAERAGTIIRDIVPSIRKTAELVQEITASSEEQRNGAEQIKSAMSSLDQVMQQSAAGSESMASAADQLTELAERLEEVTRFFTLDENAEFACAANALPNDQPQALQSEETDDTGSPPMDHEEFDRF</sequence>
<gene>
    <name evidence="10" type="ORF">F8A88_14940</name>
</gene>
<evidence type="ECO:0000256" key="6">
    <source>
        <dbReference type="SAM" id="Phobius"/>
    </source>
</evidence>
<feature type="domain" description="T-SNARE coiled-coil homology" evidence="8">
    <location>
        <begin position="393"/>
        <end position="455"/>
    </location>
</feature>
<dbReference type="PANTHER" id="PTHR43531:SF11">
    <property type="entry name" value="METHYL-ACCEPTING CHEMOTAXIS PROTEIN 3"/>
    <property type="match status" value="1"/>
</dbReference>
<dbReference type="RefSeq" id="WP_151151982.1">
    <property type="nucleotide sequence ID" value="NZ_WAIE01000009.1"/>
</dbReference>
<evidence type="ECO:0000256" key="1">
    <source>
        <dbReference type="ARBA" id="ARBA00004370"/>
    </source>
</evidence>
<dbReference type="InterPro" id="IPR004090">
    <property type="entry name" value="Chemotax_Me-accpt_rcpt"/>
</dbReference>
<evidence type="ECO:0000256" key="5">
    <source>
        <dbReference type="SAM" id="MobiDB-lite"/>
    </source>
</evidence>
<dbReference type="PROSITE" id="PS50192">
    <property type="entry name" value="T_SNARE"/>
    <property type="match status" value="1"/>
</dbReference>
<keyword evidence="6" id="KW-0472">Membrane</keyword>
<keyword evidence="4" id="KW-0807">Transducer</keyword>
<dbReference type="InterPro" id="IPR051310">
    <property type="entry name" value="MCP_chemotaxis"/>
</dbReference>
<dbReference type="SMART" id="SM00283">
    <property type="entry name" value="MA"/>
    <property type="match status" value="1"/>
</dbReference>
<dbReference type="InterPro" id="IPR000727">
    <property type="entry name" value="T_SNARE_dom"/>
</dbReference>
<dbReference type="InterPro" id="IPR029151">
    <property type="entry name" value="Sensor-like_sf"/>
</dbReference>
<dbReference type="PROSITE" id="PS50885">
    <property type="entry name" value="HAMP"/>
    <property type="match status" value="1"/>
</dbReference>
<dbReference type="GO" id="GO:0005886">
    <property type="term" value="C:plasma membrane"/>
    <property type="evidence" value="ECO:0007669"/>
    <property type="project" value="TreeGrafter"/>
</dbReference>
<feature type="domain" description="Methyl-accepting transducer" evidence="7">
    <location>
        <begin position="395"/>
        <end position="617"/>
    </location>
</feature>
<dbReference type="InterPro" id="IPR004089">
    <property type="entry name" value="MCPsignal_dom"/>
</dbReference>
<dbReference type="OrthoDB" id="9816383at2"/>
<reference evidence="10 11" key="1">
    <citation type="journal article" date="2017" name="Int. J. Syst. Evol. Microbiol.">
        <title>Desulfovibrio senegalensis sp. nov., a mesophilic sulfate reducer isolated from marine sediment.</title>
        <authorList>
            <person name="Thioye A."/>
            <person name="Gam Z.B.A."/>
            <person name="Mbengue M."/>
            <person name="Cayol J.L."/>
            <person name="Joseph-Bartoli M."/>
            <person name="Toure-Kane C."/>
            <person name="Labat M."/>
        </authorList>
    </citation>
    <scope>NUCLEOTIDE SEQUENCE [LARGE SCALE GENOMIC DNA]</scope>
    <source>
        <strain evidence="10 11">DSM 101509</strain>
    </source>
</reference>
<protein>
    <submittedName>
        <fullName evidence="10">Methyl-accepting chemotaxis protein</fullName>
    </submittedName>
</protein>
<feature type="region of interest" description="Disordered" evidence="5">
    <location>
        <begin position="641"/>
        <end position="674"/>
    </location>
</feature>
<dbReference type="SUPFAM" id="SSF103190">
    <property type="entry name" value="Sensory domain-like"/>
    <property type="match status" value="1"/>
</dbReference>
<dbReference type="GO" id="GO:0007165">
    <property type="term" value="P:signal transduction"/>
    <property type="evidence" value="ECO:0007669"/>
    <property type="project" value="UniProtKB-KW"/>
</dbReference>
<dbReference type="Gene3D" id="1.10.287.950">
    <property type="entry name" value="Methyl-accepting chemotaxis protein"/>
    <property type="match status" value="1"/>
</dbReference>
<dbReference type="Proteomes" id="UP000438699">
    <property type="component" value="Unassembled WGS sequence"/>
</dbReference>
<dbReference type="SMART" id="SM00304">
    <property type="entry name" value="HAMP"/>
    <property type="match status" value="1"/>
</dbReference>
<dbReference type="PROSITE" id="PS50111">
    <property type="entry name" value="CHEMOTAXIS_TRANSDUC_2"/>
    <property type="match status" value="1"/>
</dbReference>
<dbReference type="CDD" id="cd06225">
    <property type="entry name" value="HAMP"/>
    <property type="match status" value="1"/>
</dbReference>
<dbReference type="PANTHER" id="PTHR43531">
    <property type="entry name" value="PROTEIN ICFG"/>
    <property type="match status" value="1"/>
</dbReference>